<feature type="transmembrane region" description="Helical" evidence="5">
    <location>
        <begin position="530"/>
        <end position="549"/>
    </location>
</feature>
<evidence type="ECO:0000313" key="8">
    <source>
        <dbReference type="Proteomes" id="UP000292648"/>
    </source>
</evidence>
<dbReference type="NCBIfam" id="TIGR03061">
    <property type="entry name" value="pip_yhgE_Nterm"/>
    <property type="match status" value="1"/>
</dbReference>
<evidence type="ECO:0000256" key="5">
    <source>
        <dbReference type="SAM" id="Phobius"/>
    </source>
</evidence>
<keyword evidence="4 5" id="KW-0472">Membrane</keyword>
<comment type="subcellular location">
    <subcellularLocation>
        <location evidence="1">Membrane</location>
        <topology evidence="1">Multi-pass membrane protein</topology>
    </subcellularLocation>
</comment>
<dbReference type="InterPro" id="IPR051328">
    <property type="entry name" value="T7SS_ABC-Transporter"/>
</dbReference>
<dbReference type="AlphaFoldDB" id="A0A4Q9Y2X5"/>
<dbReference type="InterPro" id="IPR017500">
    <property type="entry name" value="Phage_infect_YhgE_N"/>
</dbReference>
<gene>
    <name evidence="7" type="ORF">EUZ87_07150</name>
</gene>
<feature type="transmembrane region" description="Helical" evidence="5">
    <location>
        <begin position="473"/>
        <end position="492"/>
    </location>
</feature>
<dbReference type="GO" id="GO:0016020">
    <property type="term" value="C:membrane"/>
    <property type="evidence" value="ECO:0007669"/>
    <property type="project" value="UniProtKB-SubCell"/>
</dbReference>
<feature type="transmembrane region" description="Helical" evidence="5">
    <location>
        <begin position="373"/>
        <end position="393"/>
    </location>
</feature>
<reference evidence="7 8" key="1">
    <citation type="submission" date="2019-01" db="EMBL/GenBank/DDBJ databases">
        <title>Draft genome sequence of Lactobacillus paraplantarum OSY-TC318, a Producer of the novel lantibiotic Paraplantaracin TC318.</title>
        <authorList>
            <person name="Hussein W.E."/>
            <person name="Huang E."/>
            <person name="Yousef A.E."/>
        </authorList>
    </citation>
    <scope>NUCLEOTIDE SEQUENCE [LARGE SCALE GENOMIC DNA]</scope>
    <source>
        <strain evidence="7 8">OSY-TC318</strain>
    </source>
</reference>
<dbReference type="Proteomes" id="UP000292648">
    <property type="component" value="Unassembled WGS sequence"/>
</dbReference>
<keyword evidence="2 5" id="KW-0812">Transmembrane</keyword>
<dbReference type="NCBIfam" id="TIGR03062">
    <property type="entry name" value="pip_yhgE_Cterm"/>
    <property type="match status" value="1"/>
</dbReference>
<protein>
    <submittedName>
        <fullName evidence="7">YhgE/Pip domain-containing protein</fullName>
    </submittedName>
</protein>
<evidence type="ECO:0000256" key="2">
    <source>
        <dbReference type="ARBA" id="ARBA00022692"/>
    </source>
</evidence>
<dbReference type="PANTHER" id="PTHR43077">
    <property type="entry name" value="TRANSPORT PERMEASE YVFS-RELATED"/>
    <property type="match status" value="1"/>
</dbReference>
<keyword evidence="3 5" id="KW-1133">Transmembrane helix</keyword>
<feature type="domain" description="ABC-2 type transporter transmembrane" evidence="6">
    <location>
        <begin position="18"/>
        <end position="546"/>
    </location>
</feature>
<dbReference type="InterPro" id="IPR013525">
    <property type="entry name" value="ABC2_TM"/>
</dbReference>
<evidence type="ECO:0000313" key="7">
    <source>
        <dbReference type="EMBL" id="TBX42533.1"/>
    </source>
</evidence>
<dbReference type="Gene3D" id="3.40.1710.10">
    <property type="entry name" value="abc type-2 transporter like domain"/>
    <property type="match status" value="1"/>
</dbReference>
<dbReference type="InterPro" id="IPR017501">
    <property type="entry name" value="Phage_infect_YhgE_C"/>
</dbReference>
<dbReference type="Pfam" id="PF12698">
    <property type="entry name" value="ABC2_membrane_3"/>
    <property type="match status" value="1"/>
</dbReference>
<evidence type="ECO:0000256" key="1">
    <source>
        <dbReference type="ARBA" id="ARBA00004141"/>
    </source>
</evidence>
<feature type="transmembrane region" description="Helical" evidence="5">
    <location>
        <begin position="413"/>
        <end position="434"/>
    </location>
</feature>
<feature type="transmembrane region" description="Helical" evidence="5">
    <location>
        <begin position="446"/>
        <end position="466"/>
    </location>
</feature>
<evidence type="ECO:0000256" key="3">
    <source>
        <dbReference type="ARBA" id="ARBA00022989"/>
    </source>
</evidence>
<dbReference type="PANTHER" id="PTHR43077:SF5">
    <property type="entry name" value="PHAGE INFECTION PROTEIN"/>
    <property type="match status" value="1"/>
</dbReference>
<proteinExistence type="predicted"/>
<evidence type="ECO:0000256" key="4">
    <source>
        <dbReference type="ARBA" id="ARBA00023136"/>
    </source>
</evidence>
<evidence type="ECO:0000259" key="6">
    <source>
        <dbReference type="Pfam" id="PF12698"/>
    </source>
</evidence>
<dbReference type="EMBL" id="SEHH01000057">
    <property type="protein sequence ID" value="TBX42533.1"/>
    <property type="molecule type" value="Genomic_DNA"/>
</dbReference>
<comment type="caution">
    <text evidence="7">The sequence shown here is derived from an EMBL/GenBank/DDBJ whole genome shotgun (WGS) entry which is preliminary data.</text>
</comment>
<feature type="transmembrane region" description="Helical" evidence="5">
    <location>
        <begin position="17"/>
        <end position="37"/>
    </location>
</feature>
<organism evidence="7 8">
    <name type="scientific">Lactiplantibacillus paraplantarum</name>
    <dbReference type="NCBI Taxonomy" id="60520"/>
    <lineage>
        <taxon>Bacteria</taxon>
        <taxon>Bacillati</taxon>
        <taxon>Bacillota</taxon>
        <taxon>Bacilli</taxon>
        <taxon>Lactobacillales</taxon>
        <taxon>Lactobacillaceae</taxon>
        <taxon>Lactiplantibacillus</taxon>
    </lineage>
</organism>
<sequence>MLSEWHYILHTKDMLRIILGILLIPTFYAVIFLASLWDPYGNLNHLPVGIVDQDVNTTYQGHHYQLGKELTHKLVRSNTANFRSLSSTSARHELASGQIYMIITIPRNFSTEASRFGTRSFHSITLNEQTNAGFSFIAVKMTTAMAGQLQIKLDKQLNRSYFQTLNQAMQRTGHGLTNASVAITKSTTGLTHVTGGLTAAQTGLNALLSGNQQLNNALAQLTTKSTSAATALAILNRNDQQLLALSEQAIQAKPATQTQLFARMVRLIHLNTLTTQQLLVGTHQSGAAMAKLEQVNNQSTHGIQQLLTAENQSTSALQSVSTADTKIAHGLTAAGTGLINHSNTTASVQKALLNPIRLHHRDTTHVKNNGTGMAPYLMSVALFVGCITFNIIYDMYTPHQRPHSAGQWWMQKISFLLIFTAGAASLMLLLLELIDHLAPLELVKTWLFSILTIWTFASIVTFFNLILGKTGAWLMLLFMIIQLGGSAGTYPIELSNQFFKVIHPYLPMSISIDAFRSTLSIGQSIWPETFIFATILISFNLLILVFFTCHLRQVQRLNFSAPQTH</sequence>
<accession>A0A4Q9Y2X5</accession>
<name>A0A4Q9Y2X5_9LACO</name>